<feature type="transmembrane region" description="Helical" evidence="9">
    <location>
        <begin position="583"/>
        <end position="603"/>
    </location>
</feature>
<feature type="region of interest" description="Disordered" evidence="8">
    <location>
        <begin position="1"/>
        <end position="78"/>
    </location>
</feature>
<protein>
    <submittedName>
        <fullName evidence="10">BCCT family transporter</fullName>
    </submittedName>
</protein>
<feature type="transmembrane region" description="Helical" evidence="9">
    <location>
        <begin position="256"/>
        <end position="274"/>
    </location>
</feature>
<dbReference type="RefSeq" id="WP_087453655.1">
    <property type="nucleotide sequence ID" value="NZ_CP021417.2"/>
</dbReference>
<feature type="transmembrane region" description="Helical" evidence="9">
    <location>
        <begin position="430"/>
        <end position="448"/>
    </location>
</feature>
<reference evidence="10 11" key="2">
    <citation type="journal article" date="2020" name="Antonie Van Leeuwenhoek">
        <title>Phylogenomic characterisation of a novel corynebacterial species pathogenic to animals.</title>
        <authorList>
            <person name="Moller J."/>
            <person name="Musella L."/>
            <person name="Melnikov V."/>
            <person name="Geissdorfer W."/>
            <person name="Burkovski A."/>
            <person name="Sangal V."/>
        </authorList>
    </citation>
    <scope>NUCLEOTIDE SEQUENCE [LARGE SCALE GENOMIC DNA]</scope>
    <source>
        <strain evidence="10 11">PO100/5</strain>
    </source>
</reference>
<evidence type="ECO:0000256" key="6">
    <source>
        <dbReference type="ARBA" id="ARBA00022989"/>
    </source>
</evidence>
<feature type="transmembrane region" description="Helical" evidence="9">
    <location>
        <begin position="552"/>
        <end position="571"/>
    </location>
</feature>
<dbReference type="GeneID" id="75007463"/>
<name>A0A7Y4P7P6_9CORY</name>
<dbReference type="GO" id="GO:0022857">
    <property type="term" value="F:transmembrane transporter activity"/>
    <property type="evidence" value="ECO:0007669"/>
    <property type="project" value="InterPro"/>
</dbReference>
<sequence length="663" mass="70843">MTDSEHFDPKDSAADLGSAQGSARTLAQGADPEETSGASVDPSDSSITADSSDKNHNATNSTTDAVGSGNGKDHVSSSAGATSATAQLAAMISGEGKISAASNLPEEKITFEGEDSEARIDWKVTIPAFVIVLAVVLWGIFGTSSFSTFASNALSFVVSDFGWAFIFFTTVFLVFAIVIAVSNFGTIKLGRNDEAPEFSTVSWIAMMFAAGMGIGLMFYGASEPLGNYLNGVPNHEPRHVGHAMSTTLLHWTLHPWAIYGIFGLAIAYSTFRLGRRQLLSSAFTPLIGEKGAKGWIGRIVDILAIIATIFGTACSLGIGATQISAGLDAAGVITNPGMSTIIAIVSVLALAYLLSAMSGVGKGIQYISNANMVLAALVALFVFVLGPTVTILNLIPGSIGAYLSNFFEMIGRTAESADGTAGEWLGSWTIFYWSWWISWSPFVGMFLARISRGRTIREFIFGVTLIPSAVSVVWFAIFGGTAIHMEQQGKSIYGDGSAEYQLFDLLHSLPGGQIAGIIAVMLLATFFITSADSASTVMGSMSQSGQTDANKYVSAGWGILVALIGMTMLITGGDDVLSNLQNITIITASPFLIVIVLLMFAILKDLRNDEIYLDYREQQRFASRLARERRIHLEHEKKRRAQVKRKVRHDKKRTSAAKSPKTS</sequence>
<keyword evidence="4" id="KW-1003">Cell membrane</keyword>
<feature type="transmembrane region" description="Helical" evidence="9">
    <location>
        <begin position="460"/>
        <end position="483"/>
    </location>
</feature>
<keyword evidence="6 9" id="KW-1133">Transmembrane helix</keyword>
<keyword evidence="3" id="KW-0813">Transport</keyword>
<dbReference type="Gene3D" id="1.20.5.430">
    <property type="match status" value="1"/>
</dbReference>
<feature type="transmembrane region" description="Helical" evidence="9">
    <location>
        <begin position="161"/>
        <end position="181"/>
    </location>
</feature>
<feature type="transmembrane region" description="Helical" evidence="9">
    <location>
        <begin position="124"/>
        <end position="141"/>
    </location>
</feature>
<feature type="transmembrane region" description="Helical" evidence="9">
    <location>
        <begin position="338"/>
        <end position="360"/>
    </location>
</feature>
<dbReference type="Proteomes" id="UP000195652">
    <property type="component" value="Chromosome"/>
</dbReference>
<proteinExistence type="inferred from homology"/>
<reference evidence="10 11" key="3">
    <citation type="journal article" date="2020" name="Int. J. Syst. Evol. Microbiol.">
        <title>Corynebacterium silvaticum sp. nov., a unique group of NTTB corynebacteria in wild boar and roe deer.</title>
        <authorList>
            <person name="Dangel A."/>
            <person name="Berger A."/>
            <person name="Rau J."/>
            <person name="Eisenberg T."/>
            <person name="Kampfer P."/>
            <person name="Margos G."/>
            <person name="Contzen M."/>
            <person name="Busse H.J."/>
            <person name="Konrad R."/>
            <person name="Peters M."/>
            <person name="Sting R."/>
            <person name="Sing A."/>
        </authorList>
    </citation>
    <scope>NUCLEOTIDE SEQUENCE [LARGE SCALE GENOMIC DNA]</scope>
    <source>
        <strain evidence="10 11">PO100/5</strain>
    </source>
</reference>
<feature type="compositionally biased region" description="Polar residues" evidence="8">
    <location>
        <begin position="36"/>
        <end position="50"/>
    </location>
</feature>
<feature type="transmembrane region" description="Helical" evidence="9">
    <location>
        <begin position="295"/>
        <end position="318"/>
    </location>
</feature>
<dbReference type="KEGG" id="csil:CBE74_04170"/>
<dbReference type="AlphaFoldDB" id="A0A7Y4P7P6"/>
<gene>
    <name evidence="10" type="ORF">CBE74_04170</name>
</gene>
<feature type="compositionally biased region" description="Basic residues" evidence="8">
    <location>
        <begin position="637"/>
        <end position="655"/>
    </location>
</feature>
<keyword evidence="7 9" id="KW-0472">Membrane</keyword>
<evidence type="ECO:0000256" key="9">
    <source>
        <dbReference type="SAM" id="Phobius"/>
    </source>
</evidence>
<evidence type="ECO:0000256" key="1">
    <source>
        <dbReference type="ARBA" id="ARBA00004651"/>
    </source>
</evidence>
<evidence type="ECO:0000313" key="10">
    <source>
        <dbReference type="EMBL" id="ARU45825.1"/>
    </source>
</evidence>
<feature type="transmembrane region" description="Helical" evidence="9">
    <location>
        <begin position="372"/>
        <end position="395"/>
    </location>
</feature>
<dbReference type="Pfam" id="PF02028">
    <property type="entry name" value="BCCT"/>
    <property type="match status" value="1"/>
</dbReference>
<feature type="transmembrane region" description="Helical" evidence="9">
    <location>
        <begin position="201"/>
        <end position="221"/>
    </location>
</feature>
<reference evidence="10 11" key="4">
    <citation type="journal article" date="2020" name="PLoS ONE">
        <title>Taxonomic classification of strain PO100/5 shows a broader geographic distribution and genetic markers of the recently described Corynebacterium silvaticum.</title>
        <authorList>
            <person name="Viana M.V.C."/>
            <person name="Profeta R."/>
            <person name="da Silva A.L."/>
            <person name="Hurtado R."/>
            <person name="Cerqueira J.C."/>
            <person name="Ribeiro B.F.S."/>
            <person name="Almeida M.O."/>
            <person name="Morais-Rodrigues F."/>
            <person name="Soares S.C."/>
            <person name="Oliveira M."/>
            <person name="Tavares L."/>
            <person name="Figueiredo H."/>
            <person name="Wattam A.R."/>
            <person name="Barh D."/>
            <person name="Ghosh P."/>
            <person name="Silva A."/>
            <person name="Azevedo V."/>
        </authorList>
    </citation>
    <scope>NUCLEOTIDE SEQUENCE [LARGE SCALE GENOMIC DNA]</scope>
    <source>
        <strain evidence="10 11">PO100/5</strain>
    </source>
</reference>
<keyword evidence="5 9" id="KW-0812">Transmembrane</keyword>
<evidence type="ECO:0000256" key="2">
    <source>
        <dbReference type="ARBA" id="ARBA00005658"/>
    </source>
</evidence>
<organism evidence="10 11">
    <name type="scientific">Corynebacterium silvaticum</name>
    <dbReference type="NCBI Taxonomy" id="2320431"/>
    <lineage>
        <taxon>Bacteria</taxon>
        <taxon>Bacillati</taxon>
        <taxon>Actinomycetota</taxon>
        <taxon>Actinomycetes</taxon>
        <taxon>Mycobacteriales</taxon>
        <taxon>Corynebacteriaceae</taxon>
        <taxon>Corynebacterium</taxon>
    </lineage>
</organism>
<dbReference type="PANTHER" id="PTHR30047">
    <property type="entry name" value="HIGH-AFFINITY CHOLINE TRANSPORT PROTEIN-RELATED"/>
    <property type="match status" value="1"/>
</dbReference>
<feature type="transmembrane region" description="Helical" evidence="9">
    <location>
        <begin position="512"/>
        <end position="531"/>
    </location>
</feature>
<evidence type="ECO:0000256" key="4">
    <source>
        <dbReference type="ARBA" id="ARBA00022475"/>
    </source>
</evidence>
<feature type="region of interest" description="Disordered" evidence="8">
    <location>
        <begin position="636"/>
        <end position="663"/>
    </location>
</feature>
<evidence type="ECO:0000256" key="3">
    <source>
        <dbReference type="ARBA" id="ARBA00022448"/>
    </source>
</evidence>
<reference evidence="10 11" key="1">
    <citation type="journal article" date="2014" name="BMC Vet. Res.">
        <title>First report of Corynebacterium pseudotuberculosis from caseous lymphadenitis lesions in Black Alentejano pig (Sus scrofa domesticus).</title>
        <authorList>
            <person name="Oliveira M."/>
            <person name="Barroco C."/>
            <person name="Mottola C."/>
            <person name="Santos R."/>
            <person name="Lemsaddek A."/>
            <person name="Tavares L."/>
            <person name="Semedo-Lemsaddek T."/>
        </authorList>
    </citation>
    <scope>NUCLEOTIDE SEQUENCE [LARGE SCALE GENOMIC DNA]</scope>
    <source>
        <strain evidence="10 11">PO100/5</strain>
    </source>
</reference>
<dbReference type="PANTHER" id="PTHR30047:SF7">
    <property type="entry name" value="HIGH-AFFINITY CHOLINE TRANSPORT PROTEIN"/>
    <property type="match status" value="1"/>
</dbReference>
<evidence type="ECO:0000256" key="8">
    <source>
        <dbReference type="SAM" id="MobiDB-lite"/>
    </source>
</evidence>
<dbReference type="NCBIfam" id="TIGR00842">
    <property type="entry name" value="bcct"/>
    <property type="match status" value="1"/>
</dbReference>
<dbReference type="InterPro" id="IPR000060">
    <property type="entry name" value="BCCT_transptr"/>
</dbReference>
<dbReference type="EMBL" id="CP021417">
    <property type="protein sequence ID" value="ARU45825.1"/>
    <property type="molecule type" value="Genomic_DNA"/>
</dbReference>
<comment type="subcellular location">
    <subcellularLocation>
        <location evidence="1">Cell membrane</location>
        <topology evidence="1">Multi-pass membrane protein</topology>
    </subcellularLocation>
</comment>
<feature type="compositionally biased region" description="Basic and acidic residues" evidence="8">
    <location>
        <begin position="1"/>
        <end position="13"/>
    </location>
</feature>
<evidence type="ECO:0000256" key="5">
    <source>
        <dbReference type="ARBA" id="ARBA00022692"/>
    </source>
</evidence>
<evidence type="ECO:0000313" key="11">
    <source>
        <dbReference type="Proteomes" id="UP000195652"/>
    </source>
</evidence>
<comment type="similarity">
    <text evidence="2">Belongs to the BCCT transporter (TC 2.A.15) family.</text>
</comment>
<evidence type="ECO:0000256" key="7">
    <source>
        <dbReference type="ARBA" id="ARBA00023136"/>
    </source>
</evidence>
<dbReference type="GO" id="GO:0005886">
    <property type="term" value="C:plasma membrane"/>
    <property type="evidence" value="ECO:0007669"/>
    <property type="project" value="UniProtKB-SubCell"/>
</dbReference>
<dbReference type="PROSITE" id="PS01303">
    <property type="entry name" value="BCCT"/>
    <property type="match status" value="1"/>
</dbReference>
<dbReference type="InterPro" id="IPR018093">
    <property type="entry name" value="BCCT_CS"/>
</dbReference>
<keyword evidence="11" id="KW-1185">Reference proteome</keyword>
<accession>A0A7Y4P7P6</accession>